<gene>
    <name evidence="2" type="ORF">SAMN02745163_00441</name>
</gene>
<keyword evidence="1" id="KW-0472">Membrane</keyword>
<proteinExistence type="predicted"/>
<feature type="transmembrane region" description="Helical" evidence="1">
    <location>
        <begin position="154"/>
        <end position="171"/>
    </location>
</feature>
<keyword evidence="1" id="KW-1133">Transmembrane helix</keyword>
<reference evidence="2 3" key="1">
    <citation type="submission" date="2016-11" db="EMBL/GenBank/DDBJ databases">
        <authorList>
            <person name="Jaros S."/>
            <person name="Januszkiewicz K."/>
            <person name="Wedrychowicz H."/>
        </authorList>
    </citation>
    <scope>NUCLEOTIDE SEQUENCE [LARGE SCALE GENOMIC DNA]</scope>
    <source>
        <strain evidence="2 3">DSM 21758</strain>
    </source>
</reference>
<dbReference type="EMBL" id="FQZB01000004">
    <property type="protein sequence ID" value="SHI59122.1"/>
    <property type="molecule type" value="Genomic_DNA"/>
</dbReference>
<dbReference type="AlphaFoldDB" id="A0A1M6CDN1"/>
<accession>A0A1M6CDN1</accession>
<feature type="transmembrane region" description="Helical" evidence="1">
    <location>
        <begin position="125"/>
        <end position="148"/>
    </location>
</feature>
<dbReference type="RefSeq" id="WP_072984855.1">
    <property type="nucleotide sequence ID" value="NZ_FQZB01000004.1"/>
</dbReference>
<dbReference type="OrthoDB" id="1069985at2"/>
<feature type="transmembrane region" description="Helical" evidence="1">
    <location>
        <begin position="43"/>
        <end position="63"/>
    </location>
</feature>
<dbReference type="Proteomes" id="UP000184310">
    <property type="component" value="Unassembled WGS sequence"/>
</dbReference>
<sequence length="373" mass="42875">MNKKLQKNKIKNVLKKMVFIILAIGIGGIIGIIIGKVTSGNSIFINLICIMLIIIAFILQLILHELGHLICGIWSGYEFVSFRVGTLTFVKENGKIVIKKYKIVGTAGQCLMMPPKGNEYDYPYAFYNLGGILMNVLISFLSIILYIVFPMPKLLGTFLIFITISGIYDLLANGIPMKVSGVVNDGYNLLSLKRDKFARYSFYTQLRVNGLLYQGVRMKDIPGKWYEIPSQVDLSNSLFSSMKCLEAAYYHDRKEFDKAKECYENLLNDAPNLINLFKNEINCELLFYEIIGECRQDVIDELYTKELKKYIKATNCYITRKRLMYTYAVIIEKDIEEANKILNEIEKIKKTYPAKAEIESELEIIEFVKQNKY</sequence>
<keyword evidence="1" id="KW-0812">Transmembrane</keyword>
<keyword evidence="3" id="KW-1185">Reference proteome</keyword>
<protein>
    <submittedName>
        <fullName evidence="2">Uncharacterized membrane protein YeaQ/YmgE, transglycosylase-associated protein family</fullName>
    </submittedName>
</protein>
<name>A0A1M6CDN1_9CLOT</name>
<evidence type="ECO:0000313" key="3">
    <source>
        <dbReference type="Proteomes" id="UP000184310"/>
    </source>
</evidence>
<evidence type="ECO:0000313" key="2">
    <source>
        <dbReference type="EMBL" id="SHI59122.1"/>
    </source>
</evidence>
<feature type="transmembrane region" description="Helical" evidence="1">
    <location>
        <begin position="18"/>
        <end position="37"/>
    </location>
</feature>
<organism evidence="2 3">
    <name type="scientific">Clostridium cavendishii DSM 21758</name>
    <dbReference type="NCBI Taxonomy" id="1121302"/>
    <lineage>
        <taxon>Bacteria</taxon>
        <taxon>Bacillati</taxon>
        <taxon>Bacillota</taxon>
        <taxon>Clostridia</taxon>
        <taxon>Eubacteriales</taxon>
        <taxon>Clostridiaceae</taxon>
        <taxon>Clostridium</taxon>
    </lineage>
</organism>
<evidence type="ECO:0000256" key="1">
    <source>
        <dbReference type="SAM" id="Phobius"/>
    </source>
</evidence>
<dbReference type="STRING" id="1121302.SAMN02745163_00441"/>